<sequence length="410" mass="45425">MDAIRPLSPSTNTARRAPLVVQVVRQYAPSRGGLEDVVANLSRRLHHHGYRVRVVTLDRVFTALDRTLPTSETIDGIEVVRIPFRGSTRYPLAPAVFQHIRDADLVHVHAIDFFFDALAWGKLLHRKPMVATTHGGFFHTPRHATVKLAWFNVLTRLSALAYHRLIGCSAQDARRFRSIAGRRVVEIDNGANVEKFRDAGSKKPLRRIVTIGRFSSNKRLERLLDALSRLVVHEPDWRLAIVGVPGDQSEAALYRMIGERALEDHVDVHIGLSDGAIRDLLGQCSLFASASEYEGFGLVAVEAMSAGLMPLLHPNPAYRDLASRHCEVRLCDFENAEMAARTINSAFLSLASDVAGHRVAAMRASEPYSWDHVAGRYAEIYEDILGVAAPVAEDQPVKSGMRNEIAVGGR</sequence>
<dbReference type="CDD" id="cd03801">
    <property type="entry name" value="GT4_PimA-like"/>
    <property type="match status" value="1"/>
</dbReference>
<feature type="domain" description="Glycosyl transferase family 1" evidence="1">
    <location>
        <begin position="195"/>
        <end position="346"/>
    </location>
</feature>
<dbReference type="PANTHER" id="PTHR45947">
    <property type="entry name" value="SULFOQUINOVOSYL TRANSFERASE SQD2"/>
    <property type="match status" value="1"/>
</dbReference>
<proteinExistence type="predicted"/>
<dbReference type="Pfam" id="PF13439">
    <property type="entry name" value="Glyco_transf_4"/>
    <property type="match status" value="1"/>
</dbReference>
<keyword evidence="4" id="KW-1185">Reference proteome</keyword>
<dbReference type="GO" id="GO:0016757">
    <property type="term" value="F:glycosyltransferase activity"/>
    <property type="evidence" value="ECO:0007669"/>
    <property type="project" value="UniProtKB-KW"/>
</dbReference>
<evidence type="ECO:0000313" key="3">
    <source>
        <dbReference type="EMBL" id="PTM97239.1"/>
    </source>
</evidence>
<organism evidence="3 4">
    <name type="scientific">Mycoplana dimorpha</name>
    <dbReference type="NCBI Taxonomy" id="28320"/>
    <lineage>
        <taxon>Bacteria</taxon>
        <taxon>Pseudomonadati</taxon>
        <taxon>Pseudomonadota</taxon>
        <taxon>Alphaproteobacteria</taxon>
        <taxon>Hyphomicrobiales</taxon>
        <taxon>Rhizobiaceae</taxon>
        <taxon>Mycoplana</taxon>
    </lineage>
</organism>
<accession>A0A2T5BE12</accession>
<feature type="domain" description="Glycosyltransferase subfamily 4-like N-terminal" evidence="2">
    <location>
        <begin position="32"/>
        <end position="194"/>
    </location>
</feature>
<evidence type="ECO:0000259" key="2">
    <source>
        <dbReference type="Pfam" id="PF13439"/>
    </source>
</evidence>
<dbReference type="AlphaFoldDB" id="A0A2T5BE12"/>
<dbReference type="SUPFAM" id="SSF53756">
    <property type="entry name" value="UDP-Glycosyltransferase/glycogen phosphorylase"/>
    <property type="match status" value="1"/>
</dbReference>
<gene>
    <name evidence="3" type="ORF">C7449_102108</name>
</gene>
<keyword evidence="3" id="KW-0328">Glycosyltransferase</keyword>
<dbReference type="InterPro" id="IPR028098">
    <property type="entry name" value="Glyco_trans_4-like_N"/>
</dbReference>
<evidence type="ECO:0000259" key="1">
    <source>
        <dbReference type="Pfam" id="PF00534"/>
    </source>
</evidence>
<dbReference type="Pfam" id="PF00534">
    <property type="entry name" value="Glycos_transf_1"/>
    <property type="match status" value="1"/>
</dbReference>
<dbReference type="PANTHER" id="PTHR45947:SF3">
    <property type="entry name" value="SULFOQUINOVOSYL TRANSFERASE SQD2"/>
    <property type="match status" value="1"/>
</dbReference>
<dbReference type="InterPro" id="IPR050194">
    <property type="entry name" value="Glycosyltransferase_grp1"/>
</dbReference>
<dbReference type="Proteomes" id="UP000241247">
    <property type="component" value="Unassembled WGS sequence"/>
</dbReference>
<protein>
    <submittedName>
        <fullName evidence="3">Alpha-1,3-mannosyltransferase</fullName>
    </submittedName>
</protein>
<keyword evidence="3" id="KW-0808">Transferase</keyword>
<dbReference type="RefSeq" id="WP_108001535.1">
    <property type="nucleotide sequence ID" value="NZ_JBHEEX010000001.1"/>
</dbReference>
<comment type="caution">
    <text evidence="3">The sequence shown here is derived from an EMBL/GenBank/DDBJ whole genome shotgun (WGS) entry which is preliminary data.</text>
</comment>
<reference evidence="3 4" key="1">
    <citation type="submission" date="2018-04" db="EMBL/GenBank/DDBJ databases">
        <title>Genomic Encyclopedia of Type Strains, Phase IV (KMG-IV): sequencing the most valuable type-strain genomes for metagenomic binning, comparative biology and taxonomic classification.</title>
        <authorList>
            <person name="Goeker M."/>
        </authorList>
    </citation>
    <scope>NUCLEOTIDE SEQUENCE [LARGE SCALE GENOMIC DNA]</scope>
    <source>
        <strain evidence="3 4">DSM 7138</strain>
    </source>
</reference>
<dbReference type="OrthoDB" id="9771846at2"/>
<dbReference type="EMBL" id="PZZZ01000002">
    <property type="protein sequence ID" value="PTM97239.1"/>
    <property type="molecule type" value="Genomic_DNA"/>
</dbReference>
<evidence type="ECO:0000313" key="4">
    <source>
        <dbReference type="Proteomes" id="UP000241247"/>
    </source>
</evidence>
<dbReference type="Gene3D" id="3.40.50.2000">
    <property type="entry name" value="Glycogen Phosphorylase B"/>
    <property type="match status" value="2"/>
</dbReference>
<dbReference type="InterPro" id="IPR001296">
    <property type="entry name" value="Glyco_trans_1"/>
</dbReference>
<name>A0A2T5BE12_MYCDI</name>